<comment type="caution">
    <text evidence="12">The sequence shown here is derived from an EMBL/GenBank/DDBJ whole genome shotgun (WGS) entry which is preliminary data.</text>
</comment>
<keyword evidence="7 10" id="KW-1133">Transmembrane helix</keyword>
<evidence type="ECO:0000256" key="5">
    <source>
        <dbReference type="ARBA" id="ARBA00022692"/>
    </source>
</evidence>
<evidence type="ECO:0000256" key="2">
    <source>
        <dbReference type="ARBA" id="ARBA00008445"/>
    </source>
</evidence>
<keyword evidence="9 10" id="KW-0472">Membrane</keyword>
<proteinExistence type="inferred from homology"/>
<sequence>MGTLLTVLIIIASVLLVLVVLMQNPKGGGLSTDFGSAHQMGGVKQTNDFIEKTTWSLAGVIAVLSIVMTLMYHEPVIVPQQDDAATEQQAPADNSGEGAVQE</sequence>
<evidence type="ECO:0000256" key="10">
    <source>
        <dbReference type="RuleBase" id="RU365087"/>
    </source>
</evidence>
<evidence type="ECO:0000256" key="6">
    <source>
        <dbReference type="ARBA" id="ARBA00022927"/>
    </source>
</evidence>
<comment type="function">
    <text evidence="10">Involved in protein export. Participates in an early event of protein translocation.</text>
</comment>
<dbReference type="NCBIfam" id="TIGR00810">
    <property type="entry name" value="secG"/>
    <property type="match status" value="1"/>
</dbReference>
<comment type="similarity">
    <text evidence="2 10">Belongs to the SecG family.</text>
</comment>
<evidence type="ECO:0000256" key="7">
    <source>
        <dbReference type="ARBA" id="ARBA00022989"/>
    </source>
</evidence>
<dbReference type="PRINTS" id="PR01651">
    <property type="entry name" value="SECGEXPORT"/>
</dbReference>
<dbReference type="GO" id="GO:0005886">
    <property type="term" value="C:plasma membrane"/>
    <property type="evidence" value="ECO:0007669"/>
    <property type="project" value="UniProtKB-SubCell"/>
</dbReference>
<feature type="region of interest" description="Disordered" evidence="11">
    <location>
        <begin position="82"/>
        <end position="102"/>
    </location>
</feature>
<gene>
    <name evidence="12" type="ORF">CW751_09235</name>
</gene>
<dbReference type="Proteomes" id="UP000236654">
    <property type="component" value="Unassembled WGS sequence"/>
</dbReference>
<comment type="subcellular location">
    <subcellularLocation>
        <location evidence="1 10">Cell membrane</location>
        <topology evidence="1 10">Multi-pass membrane protein</topology>
    </subcellularLocation>
</comment>
<comment type="caution">
    <text evidence="10">Lacks conserved residue(s) required for the propagation of feature annotation.</text>
</comment>
<evidence type="ECO:0000256" key="9">
    <source>
        <dbReference type="ARBA" id="ARBA00023136"/>
    </source>
</evidence>
<evidence type="ECO:0000256" key="1">
    <source>
        <dbReference type="ARBA" id="ARBA00004651"/>
    </source>
</evidence>
<dbReference type="OrthoDB" id="1122493at2"/>
<evidence type="ECO:0000256" key="3">
    <source>
        <dbReference type="ARBA" id="ARBA00022448"/>
    </source>
</evidence>
<dbReference type="PANTHER" id="PTHR34182">
    <property type="entry name" value="PROTEIN-EXPORT MEMBRANE PROTEIN SECG"/>
    <property type="match status" value="1"/>
</dbReference>
<dbReference type="Pfam" id="PF03840">
    <property type="entry name" value="SecG"/>
    <property type="match status" value="1"/>
</dbReference>
<dbReference type="GO" id="GO:0015450">
    <property type="term" value="F:protein-transporting ATPase activity"/>
    <property type="evidence" value="ECO:0007669"/>
    <property type="project" value="UniProtKB-UniRule"/>
</dbReference>
<reference evidence="12 13" key="1">
    <citation type="submission" date="2017-12" db="EMBL/GenBank/DDBJ databases">
        <title>The draft genome sequence of Brumimicrobium saltpan LHR20.</title>
        <authorList>
            <person name="Do Z.-J."/>
            <person name="Luo H.-R."/>
        </authorList>
    </citation>
    <scope>NUCLEOTIDE SEQUENCE [LARGE SCALE GENOMIC DNA]</scope>
    <source>
        <strain evidence="12 13">LHR20</strain>
    </source>
</reference>
<organism evidence="12 13">
    <name type="scientific">Brumimicrobium salinarum</name>
    <dbReference type="NCBI Taxonomy" id="2058658"/>
    <lineage>
        <taxon>Bacteria</taxon>
        <taxon>Pseudomonadati</taxon>
        <taxon>Bacteroidota</taxon>
        <taxon>Flavobacteriia</taxon>
        <taxon>Flavobacteriales</taxon>
        <taxon>Crocinitomicaceae</taxon>
        <taxon>Brumimicrobium</taxon>
    </lineage>
</organism>
<accession>A0A2I0R1V1</accession>
<dbReference type="InterPro" id="IPR004692">
    <property type="entry name" value="SecG"/>
</dbReference>
<protein>
    <recommendedName>
        <fullName evidence="10">Protein-export membrane protein SecG</fullName>
    </recommendedName>
</protein>
<dbReference type="GO" id="GO:0043952">
    <property type="term" value="P:protein transport by the Sec complex"/>
    <property type="evidence" value="ECO:0007669"/>
    <property type="project" value="TreeGrafter"/>
</dbReference>
<keyword evidence="8 10" id="KW-0811">Translocation</keyword>
<dbReference type="PANTHER" id="PTHR34182:SF1">
    <property type="entry name" value="PROTEIN-EXPORT MEMBRANE PROTEIN SECG"/>
    <property type="match status" value="1"/>
</dbReference>
<evidence type="ECO:0000313" key="12">
    <source>
        <dbReference type="EMBL" id="PKR80547.1"/>
    </source>
</evidence>
<dbReference type="RefSeq" id="WP_101334717.1">
    <property type="nucleotide sequence ID" value="NZ_PJNI01000009.1"/>
</dbReference>
<dbReference type="GO" id="GO:0065002">
    <property type="term" value="P:intracellular protein transmembrane transport"/>
    <property type="evidence" value="ECO:0007669"/>
    <property type="project" value="TreeGrafter"/>
</dbReference>
<name>A0A2I0R1V1_9FLAO</name>
<keyword evidence="6 10" id="KW-0653">Protein transport</keyword>
<keyword evidence="4 10" id="KW-1003">Cell membrane</keyword>
<evidence type="ECO:0000256" key="11">
    <source>
        <dbReference type="SAM" id="MobiDB-lite"/>
    </source>
</evidence>
<evidence type="ECO:0000256" key="8">
    <source>
        <dbReference type="ARBA" id="ARBA00023010"/>
    </source>
</evidence>
<keyword evidence="5 10" id="KW-0812">Transmembrane</keyword>
<feature type="transmembrane region" description="Helical" evidence="10">
    <location>
        <begin position="53"/>
        <end position="72"/>
    </location>
</feature>
<dbReference type="GO" id="GO:0009306">
    <property type="term" value="P:protein secretion"/>
    <property type="evidence" value="ECO:0007669"/>
    <property type="project" value="UniProtKB-UniRule"/>
</dbReference>
<dbReference type="EMBL" id="PJNI01000009">
    <property type="protein sequence ID" value="PKR80547.1"/>
    <property type="molecule type" value="Genomic_DNA"/>
</dbReference>
<evidence type="ECO:0000313" key="13">
    <source>
        <dbReference type="Proteomes" id="UP000236654"/>
    </source>
</evidence>
<keyword evidence="13" id="KW-1185">Reference proteome</keyword>
<evidence type="ECO:0000256" key="4">
    <source>
        <dbReference type="ARBA" id="ARBA00022475"/>
    </source>
</evidence>
<dbReference type="AlphaFoldDB" id="A0A2I0R1V1"/>
<keyword evidence="3 10" id="KW-0813">Transport</keyword>